<evidence type="ECO:0000256" key="3">
    <source>
        <dbReference type="ARBA" id="ARBA00022448"/>
    </source>
</evidence>
<sequence>MLNLSSDAHKRERRRNLLILSVLGALILLVFIVSMNTGTTRLTPLEVLRTLFGGGNSEQKLILFDFRLPRIVLSVLVGAGLGVAGCVLQAISRNALAEPGIIGINAGAGLFVLVFTAFYTTPGAAPVYLLPLLAWIGAGLTAGLVFFLSFRPGRGLSSTRLLLNGIAITSGITAVTIVLTQRINAEQYQFYATWMAGSIWGKDWKFVLALLPFLVVLLPYVLFKARTINVLNLGETMAVGLGARVTREQATLLIAAVGLAGSCVSVSGSIGFVGLIGPHLARRLIGTKHQALIPASAMVGALLVIAADTIGRTVLQPSGIPTGIVVAVIGAPYFLYLMIRAKV</sequence>
<dbReference type="SUPFAM" id="SSF81345">
    <property type="entry name" value="ABC transporter involved in vitamin B12 uptake, BtuC"/>
    <property type="match status" value="1"/>
</dbReference>
<feature type="transmembrane region" description="Helical" evidence="8">
    <location>
        <begin position="204"/>
        <end position="223"/>
    </location>
</feature>
<feature type="transmembrane region" description="Helical" evidence="8">
    <location>
        <begin position="17"/>
        <end position="35"/>
    </location>
</feature>
<evidence type="ECO:0000256" key="4">
    <source>
        <dbReference type="ARBA" id="ARBA00022475"/>
    </source>
</evidence>
<dbReference type="Gene3D" id="1.10.3470.10">
    <property type="entry name" value="ABC transporter involved in vitamin B12 uptake, BtuC"/>
    <property type="match status" value="1"/>
</dbReference>
<comment type="similarity">
    <text evidence="2">Belongs to the binding-protein-dependent transport system permease family. FecCD subfamily.</text>
</comment>
<dbReference type="CDD" id="cd06550">
    <property type="entry name" value="TM_ABC_iron-siderophores_like"/>
    <property type="match status" value="1"/>
</dbReference>
<evidence type="ECO:0000313" key="10">
    <source>
        <dbReference type="Proteomes" id="UP001596108"/>
    </source>
</evidence>
<feature type="transmembrane region" description="Helical" evidence="8">
    <location>
        <begin position="102"/>
        <end position="121"/>
    </location>
</feature>
<evidence type="ECO:0000256" key="2">
    <source>
        <dbReference type="ARBA" id="ARBA00007935"/>
    </source>
</evidence>
<dbReference type="PANTHER" id="PTHR30472">
    <property type="entry name" value="FERRIC ENTEROBACTIN TRANSPORT SYSTEM PERMEASE PROTEIN"/>
    <property type="match status" value="1"/>
</dbReference>
<keyword evidence="6 8" id="KW-1133">Transmembrane helix</keyword>
<evidence type="ECO:0000313" key="9">
    <source>
        <dbReference type="EMBL" id="MFC5530827.1"/>
    </source>
</evidence>
<reference evidence="10" key="1">
    <citation type="journal article" date="2019" name="Int. J. Syst. Evol. Microbiol.">
        <title>The Global Catalogue of Microorganisms (GCM) 10K type strain sequencing project: providing services to taxonomists for standard genome sequencing and annotation.</title>
        <authorList>
            <consortium name="The Broad Institute Genomics Platform"/>
            <consortium name="The Broad Institute Genome Sequencing Center for Infectious Disease"/>
            <person name="Wu L."/>
            <person name="Ma J."/>
        </authorList>
    </citation>
    <scope>NUCLEOTIDE SEQUENCE [LARGE SCALE GENOMIC DNA]</scope>
    <source>
        <strain evidence="10">CGMCC 1.18578</strain>
    </source>
</reference>
<evidence type="ECO:0000256" key="6">
    <source>
        <dbReference type="ARBA" id="ARBA00022989"/>
    </source>
</evidence>
<feature type="transmembrane region" description="Helical" evidence="8">
    <location>
        <begin position="289"/>
        <end position="307"/>
    </location>
</feature>
<keyword evidence="3" id="KW-0813">Transport</keyword>
<proteinExistence type="inferred from homology"/>
<organism evidence="9 10">
    <name type="scientific">Cohnella yongneupensis</name>
    <dbReference type="NCBI Taxonomy" id="425006"/>
    <lineage>
        <taxon>Bacteria</taxon>
        <taxon>Bacillati</taxon>
        <taxon>Bacillota</taxon>
        <taxon>Bacilli</taxon>
        <taxon>Bacillales</taxon>
        <taxon>Paenibacillaceae</taxon>
        <taxon>Cohnella</taxon>
    </lineage>
</organism>
<keyword evidence="7 8" id="KW-0472">Membrane</keyword>
<dbReference type="Proteomes" id="UP001596108">
    <property type="component" value="Unassembled WGS sequence"/>
</dbReference>
<accession>A0ABW0R3E3</accession>
<keyword evidence="4" id="KW-1003">Cell membrane</keyword>
<comment type="caution">
    <text evidence="9">The sequence shown here is derived from an EMBL/GenBank/DDBJ whole genome shotgun (WGS) entry which is preliminary data.</text>
</comment>
<dbReference type="Pfam" id="PF01032">
    <property type="entry name" value="FecCD"/>
    <property type="match status" value="1"/>
</dbReference>
<feature type="transmembrane region" description="Helical" evidence="8">
    <location>
        <begin position="252"/>
        <end position="277"/>
    </location>
</feature>
<protein>
    <submittedName>
        <fullName evidence="9">FecCD family ABC transporter permease</fullName>
    </submittedName>
</protein>
<comment type="subcellular location">
    <subcellularLocation>
        <location evidence="1">Cell membrane</location>
        <topology evidence="1">Multi-pass membrane protein</topology>
    </subcellularLocation>
</comment>
<feature type="transmembrane region" description="Helical" evidence="8">
    <location>
        <begin position="71"/>
        <end position="90"/>
    </location>
</feature>
<dbReference type="RefSeq" id="WP_378112767.1">
    <property type="nucleotide sequence ID" value="NZ_JBHSNC010000047.1"/>
</dbReference>
<feature type="transmembrane region" description="Helical" evidence="8">
    <location>
        <begin position="319"/>
        <end position="339"/>
    </location>
</feature>
<evidence type="ECO:0000256" key="5">
    <source>
        <dbReference type="ARBA" id="ARBA00022692"/>
    </source>
</evidence>
<name>A0ABW0R3E3_9BACL</name>
<gene>
    <name evidence="9" type="ORF">ACFPQ4_15465</name>
</gene>
<feature type="transmembrane region" description="Helical" evidence="8">
    <location>
        <begin position="161"/>
        <end position="184"/>
    </location>
</feature>
<dbReference type="InterPro" id="IPR037294">
    <property type="entry name" value="ABC_BtuC-like"/>
</dbReference>
<dbReference type="InterPro" id="IPR000522">
    <property type="entry name" value="ABC_transptr_permease_BtuC"/>
</dbReference>
<dbReference type="PANTHER" id="PTHR30472:SF64">
    <property type="entry name" value="IRON(3+)-HYDROXAMATE IMPORT SYSTEM PERMEASE PROTEIN FHUG"/>
    <property type="match status" value="1"/>
</dbReference>
<dbReference type="EMBL" id="JBHSNC010000047">
    <property type="protein sequence ID" value="MFC5530827.1"/>
    <property type="molecule type" value="Genomic_DNA"/>
</dbReference>
<evidence type="ECO:0000256" key="7">
    <source>
        <dbReference type="ARBA" id="ARBA00023136"/>
    </source>
</evidence>
<evidence type="ECO:0000256" key="8">
    <source>
        <dbReference type="SAM" id="Phobius"/>
    </source>
</evidence>
<evidence type="ECO:0000256" key="1">
    <source>
        <dbReference type="ARBA" id="ARBA00004651"/>
    </source>
</evidence>
<feature type="transmembrane region" description="Helical" evidence="8">
    <location>
        <begin position="127"/>
        <end position="149"/>
    </location>
</feature>
<keyword evidence="5 8" id="KW-0812">Transmembrane</keyword>
<keyword evidence="10" id="KW-1185">Reference proteome</keyword>